<proteinExistence type="predicted"/>
<feature type="chain" id="PRO_5046509437" evidence="1">
    <location>
        <begin position="18"/>
        <end position="176"/>
    </location>
</feature>
<sequence length="176" mass="20314">MKKLILLLLFASFSSVAQTITRTEKITEQTTYVAGKGFEGVIFSADYPAWIGSSERFTPTLEEIVLVENLLKSSLKEVNKPMINQGSYMGPVIHKRLHKYQRQYFGYISPKGERMVYVNCNYFRYNFIDRIQGIEQPDDKWKKQQTEVNDGGSYHWQIQVNLTTKELFGLQVNGVA</sequence>
<evidence type="ECO:0000313" key="3">
    <source>
        <dbReference type="Proteomes" id="UP001168528"/>
    </source>
</evidence>
<protein>
    <submittedName>
        <fullName evidence="2">Uncharacterized protein</fullName>
    </submittedName>
</protein>
<dbReference type="EMBL" id="JAUKPO010000156">
    <property type="protein sequence ID" value="MDO1451985.1"/>
    <property type="molecule type" value="Genomic_DNA"/>
</dbReference>
<evidence type="ECO:0000313" key="2">
    <source>
        <dbReference type="EMBL" id="MDO1451985.1"/>
    </source>
</evidence>
<organism evidence="2 3">
    <name type="scientific">Rhodocytophaga aerolata</name>
    <dbReference type="NCBI Taxonomy" id="455078"/>
    <lineage>
        <taxon>Bacteria</taxon>
        <taxon>Pseudomonadati</taxon>
        <taxon>Bacteroidota</taxon>
        <taxon>Cytophagia</taxon>
        <taxon>Cytophagales</taxon>
        <taxon>Rhodocytophagaceae</taxon>
        <taxon>Rhodocytophaga</taxon>
    </lineage>
</organism>
<accession>A0ABT8RIS2</accession>
<gene>
    <name evidence="2" type="ORF">Q0590_37295</name>
</gene>
<reference evidence="2" key="1">
    <citation type="submission" date="2023-07" db="EMBL/GenBank/DDBJ databases">
        <title>The genome sequence of Rhodocytophaga aerolata KACC 12507.</title>
        <authorList>
            <person name="Zhang X."/>
        </authorList>
    </citation>
    <scope>NUCLEOTIDE SEQUENCE</scope>
    <source>
        <strain evidence="2">KACC 12507</strain>
    </source>
</reference>
<keyword evidence="3" id="KW-1185">Reference proteome</keyword>
<feature type="signal peptide" evidence="1">
    <location>
        <begin position="1"/>
        <end position="17"/>
    </location>
</feature>
<evidence type="ECO:0000256" key="1">
    <source>
        <dbReference type="SAM" id="SignalP"/>
    </source>
</evidence>
<dbReference type="Proteomes" id="UP001168528">
    <property type="component" value="Unassembled WGS sequence"/>
</dbReference>
<keyword evidence="1" id="KW-0732">Signal</keyword>
<dbReference type="RefSeq" id="WP_302042777.1">
    <property type="nucleotide sequence ID" value="NZ_JAUKPO010000156.1"/>
</dbReference>
<comment type="caution">
    <text evidence="2">The sequence shown here is derived from an EMBL/GenBank/DDBJ whole genome shotgun (WGS) entry which is preliminary data.</text>
</comment>
<name>A0ABT8RIS2_9BACT</name>